<accession>A0A1S2NZD0</accession>
<organism evidence="3 4">
    <name type="scientific">Streptomyces colonosanans</name>
    <dbReference type="NCBI Taxonomy" id="1428652"/>
    <lineage>
        <taxon>Bacteria</taxon>
        <taxon>Bacillati</taxon>
        <taxon>Actinomycetota</taxon>
        <taxon>Actinomycetes</taxon>
        <taxon>Kitasatosporales</taxon>
        <taxon>Streptomycetaceae</taxon>
        <taxon>Streptomyces</taxon>
    </lineage>
</organism>
<evidence type="ECO:0000256" key="1">
    <source>
        <dbReference type="SAM" id="MobiDB-lite"/>
    </source>
</evidence>
<feature type="region of interest" description="Disordered" evidence="1">
    <location>
        <begin position="1"/>
        <end position="20"/>
    </location>
</feature>
<dbReference type="Pfam" id="PF04149">
    <property type="entry name" value="DUF397"/>
    <property type="match status" value="1"/>
</dbReference>
<name>A0A1S2NZD0_9ACTN</name>
<evidence type="ECO:0000313" key="3">
    <source>
        <dbReference type="EMBL" id="OIJ86840.1"/>
    </source>
</evidence>
<dbReference type="AlphaFoldDB" id="A0A1S2NZD0"/>
<dbReference type="OrthoDB" id="5193099at2"/>
<reference evidence="3 4" key="1">
    <citation type="submission" date="2016-10" db="EMBL/GenBank/DDBJ databases">
        <title>Genome sequence of Streptomyces sp. MUSC 93.</title>
        <authorList>
            <person name="Lee L.-H."/>
            <person name="Ser H.-L."/>
            <person name="Law J.W.-F."/>
        </authorList>
    </citation>
    <scope>NUCLEOTIDE SEQUENCE [LARGE SCALE GENOMIC DNA]</scope>
    <source>
        <strain evidence="3 4">MUSC 93</strain>
    </source>
</reference>
<dbReference type="EMBL" id="MLYP01000071">
    <property type="protein sequence ID" value="OIJ86840.1"/>
    <property type="molecule type" value="Genomic_DNA"/>
</dbReference>
<keyword evidence="4" id="KW-1185">Reference proteome</keyword>
<proteinExistence type="predicted"/>
<dbReference type="InterPro" id="IPR007278">
    <property type="entry name" value="DUF397"/>
</dbReference>
<sequence>MTTPDTWRKSSYSGGGDGNNCVEIATTSTQVAIRDSKDPAQGTLAFPPADFTLFIESLKVASQGRS</sequence>
<evidence type="ECO:0000259" key="2">
    <source>
        <dbReference type="Pfam" id="PF04149"/>
    </source>
</evidence>
<dbReference type="Proteomes" id="UP000179935">
    <property type="component" value="Unassembled WGS sequence"/>
</dbReference>
<comment type="caution">
    <text evidence="3">The sequence shown here is derived from an EMBL/GenBank/DDBJ whole genome shotgun (WGS) entry which is preliminary data.</text>
</comment>
<evidence type="ECO:0000313" key="4">
    <source>
        <dbReference type="Proteomes" id="UP000179935"/>
    </source>
</evidence>
<feature type="compositionally biased region" description="Polar residues" evidence="1">
    <location>
        <begin position="1"/>
        <end position="12"/>
    </location>
</feature>
<feature type="domain" description="DUF397" evidence="2">
    <location>
        <begin position="6"/>
        <end position="59"/>
    </location>
</feature>
<gene>
    <name evidence="3" type="ORF">BIV24_25730</name>
</gene>
<dbReference type="STRING" id="1428652.BIV24_25730"/>
<dbReference type="RefSeq" id="WP_071368845.1">
    <property type="nucleotide sequence ID" value="NZ_MLYP01000071.1"/>
</dbReference>
<protein>
    <submittedName>
        <fullName evidence="3">DUF397 domain-containing protein</fullName>
    </submittedName>
</protein>